<dbReference type="Proteomes" id="UP000214760">
    <property type="component" value="Unassembled WGS sequence"/>
</dbReference>
<dbReference type="GO" id="GO:0005886">
    <property type="term" value="C:plasma membrane"/>
    <property type="evidence" value="ECO:0007669"/>
    <property type="project" value="UniProtKB-SubCell"/>
</dbReference>
<evidence type="ECO:0000256" key="6">
    <source>
        <dbReference type="ARBA" id="ARBA00022989"/>
    </source>
</evidence>
<keyword evidence="7 8" id="KW-0472">Membrane</keyword>
<keyword evidence="6 8" id="KW-1133">Transmembrane helix</keyword>
<evidence type="ECO:0000256" key="8">
    <source>
        <dbReference type="HAMAP-Rule" id="MF_00459"/>
    </source>
</evidence>
<comment type="function">
    <text evidence="8">Part of a membrane-bound complex that couples electron transfer with translocation of ions across the membrane.</text>
</comment>
<keyword evidence="2 8" id="KW-0813">Transport</keyword>
<feature type="transmembrane region" description="Helical" evidence="8">
    <location>
        <begin position="132"/>
        <end position="153"/>
    </location>
</feature>
<dbReference type="EC" id="7.-.-.-" evidence="8"/>
<feature type="transmembrane region" description="Helical" evidence="8">
    <location>
        <begin position="97"/>
        <end position="120"/>
    </location>
</feature>
<evidence type="ECO:0000256" key="2">
    <source>
        <dbReference type="ARBA" id="ARBA00022448"/>
    </source>
</evidence>
<keyword evidence="8" id="KW-1003">Cell membrane</keyword>
<dbReference type="HAMAP" id="MF_00459">
    <property type="entry name" value="RsxA_RnfA"/>
    <property type="match status" value="1"/>
</dbReference>
<comment type="caution">
    <text evidence="8">Lacks conserved residue(s) required for the propagation of feature annotation.</text>
</comment>
<feature type="transmembrane region" description="Helical" evidence="8">
    <location>
        <begin position="165"/>
        <end position="186"/>
    </location>
</feature>
<reference evidence="9 10" key="1">
    <citation type="submission" date="2016-10" db="EMBL/GenBank/DDBJ databases">
        <authorList>
            <person name="de Groot N.N."/>
        </authorList>
    </citation>
    <scope>NUCLEOTIDE SEQUENCE [LARGE SCALE GENOMIC DNA]</scope>
    <source>
        <strain evidence="9 10">F</strain>
    </source>
</reference>
<comment type="similarity">
    <text evidence="8">Belongs to the NqrDE/RnfAE family.</text>
</comment>
<dbReference type="PIRSF" id="PIRSF006102">
    <property type="entry name" value="NQR_DE"/>
    <property type="match status" value="1"/>
</dbReference>
<evidence type="ECO:0000256" key="3">
    <source>
        <dbReference type="ARBA" id="ARBA00022692"/>
    </source>
</evidence>
<gene>
    <name evidence="8" type="primary">rnfA</name>
    <name evidence="9" type="ORF">SAMN02910262_00811</name>
</gene>
<dbReference type="PANTHER" id="PTHR30335">
    <property type="entry name" value="INTEGRAL MEMBRANE PROTEIN OF SOXR-REDUCING COMPLEX"/>
    <property type="match status" value="1"/>
</dbReference>
<name>A0A1I6ITK1_9FIRM</name>
<dbReference type="GO" id="GO:0022900">
    <property type="term" value="P:electron transport chain"/>
    <property type="evidence" value="ECO:0007669"/>
    <property type="project" value="UniProtKB-UniRule"/>
</dbReference>
<evidence type="ECO:0000313" key="10">
    <source>
        <dbReference type="Proteomes" id="UP000214760"/>
    </source>
</evidence>
<dbReference type="GO" id="GO:0012505">
    <property type="term" value="C:endomembrane system"/>
    <property type="evidence" value="ECO:0007669"/>
    <property type="project" value="UniProtKB-SubCell"/>
</dbReference>
<keyword evidence="4 8" id="KW-1278">Translocase</keyword>
<evidence type="ECO:0000256" key="1">
    <source>
        <dbReference type="ARBA" id="ARBA00004127"/>
    </source>
</evidence>
<evidence type="ECO:0000256" key="4">
    <source>
        <dbReference type="ARBA" id="ARBA00022967"/>
    </source>
</evidence>
<evidence type="ECO:0000256" key="7">
    <source>
        <dbReference type="ARBA" id="ARBA00023136"/>
    </source>
</evidence>
<accession>A0A1I6ITK1</accession>
<comment type="subunit">
    <text evidence="8">The complex is composed of six subunits: RnfA, RnfB, RnfC, RnfD, RnfE and RnfG.</text>
</comment>
<evidence type="ECO:0000256" key="5">
    <source>
        <dbReference type="ARBA" id="ARBA00022982"/>
    </source>
</evidence>
<dbReference type="NCBIfam" id="TIGR01943">
    <property type="entry name" value="rnfA"/>
    <property type="match status" value="1"/>
</dbReference>
<feature type="transmembrane region" description="Helical" evidence="8">
    <location>
        <begin position="43"/>
        <end position="63"/>
    </location>
</feature>
<proteinExistence type="inferred from homology"/>
<dbReference type="AlphaFoldDB" id="A0A1I6ITK1"/>
<dbReference type="EMBL" id="FOZC01000003">
    <property type="protein sequence ID" value="SFR70067.1"/>
    <property type="molecule type" value="Genomic_DNA"/>
</dbReference>
<evidence type="ECO:0000313" key="9">
    <source>
        <dbReference type="EMBL" id="SFR70067.1"/>
    </source>
</evidence>
<keyword evidence="5 8" id="KW-0249">Electron transport</keyword>
<protein>
    <recommendedName>
        <fullName evidence="8">Ion-translocating oxidoreductase complex subunit A</fullName>
        <ecNumber evidence="8">7.-.-.-</ecNumber>
    </recommendedName>
    <alternativeName>
        <fullName evidence="8">Rnf electron transport complex subunit A</fullName>
    </alternativeName>
</protein>
<keyword evidence="3 8" id="KW-0812">Transmembrane</keyword>
<feature type="transmembrane region" description="Helical" evidence="8">
    <location>
        <begin position="70"/>
        <end position="91"/>
    </location>
</feature>
<organism evidence="9 10">
    <name type="scientific">[Clostridium] aminophilum</name>
    <dbReference type="NCBI Taxonomy" id="1526"/>
    <lineage>
        <taxon>Bacteria</taxon>
        <taxon>Bacillati</taxon>
        <taxon>Bacillota</taxon>
        <taxon>Clostridia</taxon>
        <taxon>Lachnospirales</taxon>
        <taxon>Lachnospiraceae</taxon>
    </lineage>
</organism>
<dbReference type="PANTHER" id="PTHR30335:SF0">
    <property type="entry name" value="ION-TRANSLOCATING OXIDOREDUCTASE COMPLEX SUBUNIT A"/>
    <property type="match status" value="1"/>
</dbReference>
<comment type="subcellular location">
    <subcellularLocation>
        <location evidence="8">Cell membrane</location>
        <topology evidence="8">Multi-pass membrane protein</topology>
    </subcellularLocation>
    <subcellularLocation>
        <location evidence="1">Endomembrane system</location>
        <topology evidence="1">Multi-pass membrane protein</topology>
    </subcellularLocation>
</comment>
<dbReference type="InterPro" id="IPR003667">
    <property type="entry name" value="NqrDE/RnfAE"/>
</dbReference>
<dbReference type="Pfam" id="PF02508">
    <property type="entry name" value="Rnf-Nqr"/>
    <property type="match status" value="1"/>
</dbReference>
<dbReference type="InterPro" id="IPR011293">
    <property type="entry name" value="Ion_transpt_RnfA/RsxA"/>
</dbReference>
<sequence>MNLLIIAITSALVSNVVLSQFLGICSFVGVSKSLKNSAGMGGAVIFVTFIASTVAALLYKFVLSPLGLDYLRTIVFILVIAALVQIVEMFMKKTMKSLYNALGVYLPLITTNCAVLGVAISNVNNGYSFVESIVNGVGTAIGYLISICLLAGIREHLEGNDVPYSFQGMPIVLVTAGLMAIAFFGFSGLQL</sequence>
<dbReference type="InterPro" id="IPR050133">
    <property type="entry name" value="NqrDE/RnfAE_oxidrdctase"/>
</dbReference>